<evidence type="ECO:0000256" key="4">
    <source>
        <dbReference type="PROSITE-ProRule" id="PRU00723"/>
    </source>
</evidence>
<keyword evidence="8" id="KW-1185">Reference proteome</keyword>
<evidence type="ECO:0000256" key="3">
    <source>
        <dbReference type="ARBA" id="ARBA00022833"/>
    </source>
</evidence>
<dbReference type="SMART" id="SM00382">
    <property type="entry name" value="AAA"/>
    <property type="match status" value="1"/>
</dbReference>
<evidence type="ECO:0000256" key="1">
    <source>
        <dbReference type="ARBA" id="ARBA00022723"/>
    </source>
</evidence>
<dbReference type="PROSITE" id="PS50103">
    <property type="entry name" value="ZF_C3H1"/>
    <property type="match status" value="1"/>
</dbReference>
<keyword evidence="1 4" id="KW-0479">Metal-binding</keyword>
<dbReference type="CDD" id="cd18808">
    <property type="entry name" value="SF1_C_Upf1"/>
    <property type="match status" value="1"/>
</dbReference>
<proteinExistence type="predicted"/>
<feature type="region of interest" description="Disordered" evidence="5">
    <location>
        <begin position="1108"/>
        <end position="1158"/>
    </location>
</feature>
<feature type="region of interest" description="Disordered" evidence="5">
    <location>
        <begin position="1202"/>
        <end position="1255"/>
    </location>
</feature>
<evidence type="ECO:0000256" key="5">
    <source>
        <dbReference type="SAM" id="MobiDB-lite"/>
    </source>
</evidence>
<dbReference type="InterPro" id="IPR000571">
    <property type="entry name" value="Znf_CCCH"/>
</dbReference>
<dbReference type="GO" id="GO:0008270">
    <property type="term" value="F:zinc ion binding"/>
    <property type="evidence" value="ECO:0007669"/>
    <property type="project" value="UniProtKB-KW"/>
</dbReference>
<dbReference type="EMBL" id="JADBJN010000003">
    <property type="protein sequence ID" value="KAG5672884.1"/>
    <property type="molecule type" value="Genomic_DNA"/>
</dbReference>
<name>A0A9J6BSN6_POLVA</name>
<dbReference type="PANTHER" id="PTHR10887:SF365">
    <property type="entry name" value="HELICASE WITH ZINC FINGER DOMAIN-RELATED"/>
    <property type="match status" value="1"/>
</dbReference>
<dbReference type="InterPro" id="IPR049569">
    <property type="entry name" value="HELZ_DEAD-box_1"/>
</dbReference>
<dbReference type="SUPFAM" id="SSF90229">
    <property type="entry name" value="CCCH zinc finger"/>
    <property type="match status" value="1"/>
</dbReference>
<sequence>MASSSNNGDATKKSKPSTSENTFTNNNKNFNHQKNQKSRNNNQSSSIKGISNEKSTTAMETNGTTNTNAKLSSETSERNAKTSSSDEDRCWKFRPPPRGFTSETYMICHNFIENGICNFGLNCVNAHSSDELQEWKDRFEQRKTQHENSMKQQNGKGYTEELLERLHQSTNPEKIMKEKVEGVDVTCSNELNLTVSSKTCKREWIFVLKTSKLLKAVALLQDEHRSHFAIKHVYPMHPGKTSSTDNNKNITTDQEWTFALYSDSTKEIDNDNETVVSHRVKIGFSTDIYGTFRQAVCFEFFNLDTILVKHFCIDVVPLEEYDKIQEIKNDILTVTRTRWSSSNSNLLPYKSAQTHTFHHTHSAQAIDSEKELELLERYPCPQADTFVLSQSTISEKLSEHNYQQMMHTLLYIEEMARFDLIAKFNLTTYLKITNNFILAPNGMATSTAKYSHSGELFGVLELSQNISEETPPGYLILNNCNSLYFTKHNSKPQSDVKPDVYEALIEDKSKNIIYLKLSAETVKSLTLKHEDSLQVDIQFQPNRLTYCEWHLAVDKISNCKILFPDTNIDPDIPWNPKRQWDASLDQKLNSKQKEAVVTITSPITKPLPPILLIGPFGTGKTYTLAQIIKQLLSQSEARILICTHSNSAADLYIREYLHPWVESGLEDAKPLRIYYHKRWVATVHSVVQKYCLIEMKGNTRVFKKPTVEDVYKHKIVVVTLSTSMELASLNLKKGYFTHILLDEAAQALECEAITPLALADVNTRIVLAGDHMQMSPEIFSNFARERKLHISLLERLYEHYPANFPTKILLCENYRAHEAIIKFTSELFYDQKLIASGKQPRHEKFYPLTFFTSRGEDVQDKNSTAFYNNSEVYEIVDRVCELKRKWPVAWGKFNDQSIGIMTPYADQVFRIRSELRKKRLAGISVERVLNVQGKQFRAVFLSTVRTRKTCSNKSEDIDYGFLSNSKLLNTAITRAQSLVSVVGDPVALCSVGRCRKVWERFIEICHQNKSLFGITWQMLKSQLDGVELRKTYVLNPLAPEFIPRAQQTESYLREQMMMMMNQRKFGNMMAPMHPPIQNHPMNFHHPQQQSQMAHTPFHHQFNNNMMMNHYQPQPPPQSHSNGPQFNNNNMMNQNMRPYGSPSYPHMHPQQPNNSQQFSPYNNSIPFPNFNQNFNQPNPQIGPPVQPPHNNMMPNFHMPNSNNMWSSSSASPLFQSGMDKTPQQGPWPMKPPHLMSQQSPHQIRQPLGPPPAPHPSQIRPMQQAPPGIAHNQNQMYTPPPQFHQQQQQQMHMNMNSFSQPNLPKFPASNHMNDMNTFNGNHGNVDFNLINNTSSLTLNDFIMKPDLIDSLKKSEKEVQFLQNVHFPEKNMHSNVGKTLSNSSYSSYSHLLPPNMSFYEMATKPKEFQYNWFLKLSEQFGLDEAGRFVELLRQVPNVSNNNNNSMIKPLNSAETMLNGSDDPSKNYMHLLDIQTPSKLPTTTDMKYESLLKIPITSNYGSSNSNDMSSKLFQSEEIDTIFMNSIQKASIESSKEVDLKQSSALLGSLFQQPSSSTSAVGSNFNDRNILNGFDIFNITSKAIDLDFDSKTTQSPQRSVPLYMRASKNTK</sequence>
<feature type="compositionally biased region" description="Low complexity" evidence="5">
    <location>
        <begin position="21"/>
        <end position="48"/>
    </location>
</feature>
<accession>A0A9J6BSN6</accession>
<reference evidence="7" key="1">
    <citation type="submission" date="2021-03" db="EMBL/GenBank/DDBJ databases">
        <title>Chromosome level genome of the anhydrobiotic midge Polypedilum vanderplanki.</title>
        <authorList>
            <person name="Yoshida Y."/>
            <person name="Kikawada T."/>
            <person name="Gusev O."/>
        </authorList>
    </citation>
    <scope>NUCLEOTIDE SEQUENCE</scope>
    <source>
        <strain evidence="7">NIAS01</strain>
        <tissue evidence="7">Whole body or cell culture</tissue>
    </source>
</reference>
<feature type="compositionally biased region" description="Low complexity" evidence="5">
    <location>
        <begin position="1126"/>
        <end position="1135"/>
    </location>
</feature>
<keyword evidence="3 4" id="KW-0862">Zinc</keyword>
<dbReference type="SUPFAM" id="SSF52540">
    <property type="entry name" value="P-loop containing nucleoside triphosphate hydrolases"/>
    <property type="match status" value="1"/>
</dbReference>
<gene>
    <name evidence="7" type="ORF">PVAND_002972</name>
</gene>
<dbReference type="InterPro" id="IPR027417">
    <property type="entry name" value="P-loop_NTPase"/>
</dbReference>
<dbReference type="Pfam" id="PF13086">
    <property type="entry name" value="AAA_11"/>
    <property type="match status" value="2"/>
</dbReference>
<feature type="region of interest" description="Disordered" evidence="5">
    <location>
        <begin position="1"/>
        <end position="94"/>
    </location>
</feature>
<protein>
    <recommendedName>
        <fullName evidence="6">C3H1-type domain-containing protein</fullName>
    </recommendedName>
</protein>
<feature type="domain" description="C3H1-type" evidence="6">
    <location>
        <begin position="102"/>
        <end position="130"/>
    </location>
</feature>
<dbReference type="GO" id="GO:0004386">
    <property type="term" value="F:helicase activity"/>
    <property type="evidence" value="ECO:0007669"/>
    <property type="project" value="InterPro"/>
</dbReference>
<evidence type="ECO:0000259" key="6">
    <source>
        <dbReference type="PROSITE" id="PS50103"/>
    </source>
</evidence>
<dbReference type="PANTHER" id="PTHR10887">
    <property type="entry name" value="DNA2/NAM7 HELICASE FAMILY"/>
    <property type="match status" value="1"/>
</dbReference>
<evidence type="ECO:0000313" key="7">
    <source>
        <dbReference type="EMBL" id="KAG5672884.1"/>
    </source>
</evidence>
<evidence type="ECO:0000313" key="8">
    <source>
        <dbReference type="Proteomes" id="UP001107558"/>
    </source>
</evidence>
<organism evidence="7 8">
    <name type="scientific">Polypedilum vanderplanki</name>
    <name type="common">Sleeping chironomid midge</name>
    <dbReference type="NCBI Taxonomy" id="319348"/>
    <lineage>
        <taxon>Eukaryota</taxon>
        <taxon>Metazoa</taxon>
        <taxon>Ecdysozoa</taxon>
        <taxon>Arthropoda</taxon>
        <taxon>Hexapoda</taxon>
        <taxon>Insecta</taxon>
        <taxon>Pterygota</taxon>
        <taxon>Neoptera</taxon>
        <taxon>Endopterygota</taxon>
        <taxon>Diptera</taxon>
        <taxon>Nematocera</taxon>
        <taxon>Chironomoidea</taxon>
        <taxon>Chironomidae</taxon>
        <taxon>Chironominae</taxon>
        <taxon>Polypedilum</taxon>
        <taxon>Polypedilum</taxon>
    </lineage>
</organism>
<dbReference type="InterPro" id="IPR047187">
    <property type="entry name" value="SF1_C_Upf1"/>
</dbReference>
<evidence type="ECO:0000256" key="2">
    <source>
        <dbReference type="ARBA" id="ARBA00022771"/>
    </source>
</evidence>
<dbReference type="InterPro" id="IPR041677">
    <property type="entry name" value="DNA2/NAM7_AAA_11"/>
</dbReference>
<dbReference type="GO" id="GO:0043186">
    <property type="term" value="C:P granule"/>
    <property type="evidence" value="ECO:0007669"/>
    <property type="project" value="TreeGrafter"/>
</dbReference>
<dbReference type="GO" id="GO:0005829">
    <property type="term" value="C:cytosol"/>
    <property type="evidence" value="ECO:0007669"/>
    <property type="project" value="TreeGrafter"/>
</dbReference>
<feature type="compositionally biased region" description="Low complexity" evidence="5">
    <location>
        <begin position="56"/>
        <end position="68"/>
    </location>
</feature>
<feature type="region of interest" description="Disordered" evidence="5">
    <location>
        <begin position="1585"/>
        <end position="1606"/>
    </location>
</feature>
<dbReference type="InterPro" id="IPR045055">
    <property type="entry name" value="DNA2/NAM7-like"/>
</dbReference>
<feature type="zinc finger region" description="C3H1-type" evidence="4">
    <location>
        <begin position="102"/>
        <end position="130"/>
    </location>
</feature>
<dbReference type="InterPro" id="IPR036855">
    <property type="entry name" value="Znf_CCCH_sf"/>
</dbReference>
<dbReference type="CDD" id="cd18077">
    <property type="entry name" value="DEXXQc_HELZ"/>
    <property type="match status" value="1"/>
</dbReference>
<dbReference type="InterPro" id="IPR003593">
    <property type="entry name" value="AAA+_ATPase"/>
</dbReference>
<dbReference type="GO" id="GO:0035194">
    <property type="term" value="P:regulatory ncRNA-mediated post-transcriptional gene silencing"/>
    <property type="evidence" value="ECO:0007669"/>
    <property type="project" value="TreeGrafter"/>
</dbReference>
<dbReference type="Pfam" id="PF13087">
    <property type="entry name" value="AAA_12"/>
    <property type="match status" value="1"/>
</dbReference>
<keyword evidence="2 4" id="KW-0863">Zinc-finger</keyword>
<dbReference type="OrthoDB" id="5988104at2759"/>
<dbReference type="Proteomes" id="UP001107558">
    <property type="component" value="Chromosome 3"/>
</dbReference>
<dbReference type="FunFam" id="3.40.50.300:FF:000453">
    <property type="entry name" value="Probable helicase with zinc finger domain"/>
    <property type="match status" value="1"/>
</dbReference>
<feature type="compositionally biased region" description="Low complexity" evidence="5">
    <location>
        <begin position="1148"/>
        <end position="1158"/>
    </location>
</feature>
<dbReference type="InterPro" id="IPR041679">
    <property type="entry name" value="DNA2/NAM7-like_C"/>
</dbReference>
<dbReference type="Gene3D" id="3.40.50.300">
    <property type="entry name" value="P-loop containing nucleotide triphosphate hydrolases"/>
    <property type="match status" value="2"/>
</dbReference>
<dbReference type="FunFam" id="3.40.50.300:FF:000419">
    <property type="entry name" value="Probable helicase with zinc finger domain"/>
    <property type="match status" value="1"/>
</dbReference>
<feature type="compositionally biased region" description="Basic and acidic residues" evidence="5">
    <location>
        <begin position="75"/>
        <end position="91"/>
    </location>
</feature>
<comment type="caution">
    <text evidence="7">The sequence shown here is derived from an EMBL/GenBank/DDBJ whole genome shotgun (WGS) entry which is preliminary data.</text>
</comment>